<reference evidence="24" key="2">
    <citation type="submission" date="2025-08" db="UniProtKB">
        <authorList>
            <consortium name="Ensembl"/>
        </authorList>
    </citation>
    <scope>IDENTIFICATION</scope>
</reference>
<evidence type="ECO:0000256" key="4">
    <source>
        <dbReference type="ARBA" id="ARBA00012483"/>
    </source>
</evidence>
<evidence type="ECO:0000256" key="22">
    <source>
        <dbReference type="SAM" id="MobiDB-lite"/>
    </source>
</evidence>
<feature type="region of interest" description="Disordered" evidence="22">
    <location>
        <begin position="424"/>
        <end position="473"/>
    </location>
</feature>
<evidence type="ECO:0000256" key="3">
    <source>
        <dbReference type="ARBA" id="ARBA00008518"/>
    </source>
</evidence>
<evidence type="ECO:0000256" key="19">
    <source>
        <dbReference type="ARBA" id="ARBA00079717"/>
    </source>
</evidence>
<evidence type="ECO:0000256" key="12">
    <source>
        <dbReference type="ARBA" id="ARBA00022859"/>
    </source>
</evidence>
<keyword evidence="5" id="KW-0399">Innate immunity</keyword>
<dbReference type="SUPFAM" id="SSF57850">
    <property type="entry name" value="RING/U-box"/>
    <property type="match status" value="1"/>
</dbReference>
<protein>
    <recommendedName>
        <fullName evidence="16">E3 ubiquitin-protein ligase TRIM8</fullName>
        <ecNumber evidence="4">2.3.2.27</ecNumber>
    </recommendedName>
    <alternativeName>
        <fullName evidence="17">Glioblastoma-expressed RING finger protein</fullName>
    </alternativeName>
    <alternativeName>
        <fullName evidence="18">RING finger protein 27</fullName>
    </alternativeName>
    <alternativeName>
        <fullName evidence="20">RING-type E3 ubiquitin transferase TRIM8</fullName>
    </alternativeName>
    <alternativeName>
        <fullName evidence="19">Tripartite motif-containing protein 8</fullName>
    </alternativeName>
</protein>
<gene>
    <name evidence="24" type="primary">TRIM8</name>
</gene>
<evidence type="ECO:0000256" key="15">
    <source>
        <dbReference type="ARBA" id="ARBA00063059"/>
    </source>
</evidence>
<dbReference type="AlphaFoldDB" id="A0A667YQY3"/>
<keyword evidence="10" id="KW-0833">Ubl conjugation pathway</keyword>
<evidence type="ECO:0000259" key="23">
    <source>
        <dbReference type="PROSITE" id="PS50089"/>
    </source>
</evidence>
<dbReference type="Ensembl" id="ENSMMDT00005026807.1">
    <property type="protein sequence ID" value="ENSMMDP00005026259.1"/>
    <property type="gene ID" value="ENSMMDG00005012553.1"/>
</dbReference>
<evidence type="ECO:0000256" key="20">
    <source>
        <dbReference type="ARBA" id="ARBA00083988"/>
    </source>
</evidence>
<evidence type="ECO:0000256" key="2">
    <source>
        <dbReference type="ARBA" id="ARBA00004906"/>
    </source>
</evidence>
<keyword evidence="12" id="KW-0391">Immunity</keyword>
<proteinExistence type="inferred from homology"/>
<feature type="compositionally biased region" description="Low complexity" evidence="22">
    <location>
        <begin position="443"/>
        <end position="459"/>
    </location>
</feature>
<keyword evidence="8" id="KW-0677">Repeat</keyword>
<reference evidence="24" key="1">
    <citation type="submission" date="2019-06" db="EMBL/GenBank/DDBJ databases">
        <authorList>
            <consortium name="Wellcome Sanger Institute Data Sharing"/>
        </authorList>
    </citation>
    <scope>NUCLEOTIDE SEQUENCE [LARGE SCALE GENOMIC DNA]</scope>
</reference>
<evidence type="ECO:0000256" key="1">
    <source>
        <dbReference type="ARBA" id="ARBA00000900"/>
    </source>
</evidence>
<feature type="region of interest" description="Disordered" evidence="22">
    <location>
        <begin position="362"/>
        <end position="382"/>
    </location>
</feature>
<evidence type="ECO:0000256" key="5">
    <source>
        <dbReference type="ARBA" id="ARBA00022588"/>
    </source>
</evidence>
<dbReference type="GO" id="GO:0061630">
    <property type="term" value="F:ubiquitin protein ligase activity"/>
    <property type="evidence" value="ECO:0007669"/>
    <property type="project" value="UniProtKB-EC"/>
</dbReference>
<evidence type="ECO:0000256" key="18">
    <source>
        <dbReference type="ARBA" id="ARBA00075537"/>
    </source>
</evidence>
<evidence type="ECO:0000256" key="8">
    <source>
        <dbReference type="ARBA" id="ARBA00022737"/>
    </source>
</evidence>
<comment type="similarity">
    <text evidence="3">Belongs to the TRIM/RBCC family.</text>
</comment>
<dbReference type="InterPro" id="IPR051051">
    <property type="entry name" value="E3_ubiq-ligase_TRIM/RNF"/>
</dbReference>
<comment type="function">
    <text evidence="14">E3 ubiquitin-protein ligase that participates in multiple biological processes including cell survival, differentiation, apoptosis, and in particular, the innate immune response. Participates in the activation of interferon-gamma signaling by promoting proteasomal degradation of the repressor SOCS1. Plays a positive role in the TNFalpha and IL-1beta signaling pathways. Mechanistically, induces the 'Lys-63'-linked polyubiquitination of MAP3K7/TAK1 component leading to the activation of NF-kappa-B. Also modulates STAT3 activity through negative regulation of PIAS3, either by degradation of PIAS3 through the ubiquitin-proteasome pathway or exclusion of PIAS3 from the nucleus. Negatively regulates TLR3/4-mediated innate immune response by catalyzing 'Lys-6'- and 'Lys-33'-linked polyubiquitination of TICAM1 and thereby disrupting the TICAM1-TBK1 interaction.</text>
</comment>
<feature type="compositionally biased region" description="Gly residues" evidence="22">
    <location>
        <begin position="369"/>
        <end position="379"/>
    </location>
</feature>
<dbReference type="InterPro" id="IPR017907">
    <property type="entry name" value="Znf_RING_CS"/>
</dbReference>
<reference evidence="24" key="3">
    <citation type="submission" date="2025-09" db="UniProtKB">
        <authorList>
            <consortium name="Ensembl"/>
        </authorList>
    </citation>
    <scope>IDENTIFICATION</scope>
</reference>
<dbReference type="SMART" id="SM00184">
    <property type="entry name" value="RING"/>
    <property type="match status" value="1"/>
</dbReference>
<dbReference type="PROSITE" id="PS00518">
    <property type="entry name" value="ZF_RING_1"/>
    <property type="match status" value="1"/>
</dbReference>
<dbReference type="Pfam" id="PF13445">
    <property type="entry name" value="zf-RING_UBOX"/>
    <property type="match status" value="1"/>
</dbReference>
<keyword evidence="25" id="KW-1185">Reference proteome</keyword>
<dbReference type="Gene3D" id="3.30.40.10">
    <property type="entry name" value="Zinc/RING finger domain, C3HC4 (zinc finger)"/>
    <property type="match status" value="1"/>
</dbReference>
<keyword evidence="6" id="KW-0808">Transferase</keyword>
<dbReference type="InterPro" id="IPR013083">
    <property type="entry name" value="Znf_RING/FYVE/PHD"/>
</dbReference>
<dbReference type="GO" id="GO:0005634">
    <property type="term" value="C:nucleus"/>
    <property type="evidence" value="ECO:0007669"/>
    <property type="project" value="UniProtKB-ARBA"/>
</dbReference>
<feature type="domain" description="RING-type" evidence="23">
    <location>
        <begin position="16"/>
        <end position="57"/>
    </location>
</feature>
<dbReference type="InParanoid" id="A0A667YQY3"/>
<evidence type="ECO:0000256" key="16">
    <source>
        <dbReference type="ARBA" id="ARBA00074094"/>
    </source>
</evidence>
<evidence type="ECO:0000256" key="6">
    <source>
        <dbReference type="ARBA" id="ARBA00022679"/>
    </source>
</evidence>
<dbReference type="PANTHER" id="PTHR25465:SF19">
    <property type="entry name" value="E3 UBIQUITIN-PROTEIN LIGASE TRIM8"/>
    <property type="match status" value="1"/>
</dbReference>
<name>A0A667YQY3_9TELE</name>
<evidence type="ECO:0000256" key="14">
    <source>
        <dbReference type="ARBA" id="ARBA00055398"/>
    </source>
</evidence>
<dbReference type="GO" id="GO:0044790">
    <property type="term" value="P:suppression of viral release by host"/>
    <property type="evidence" value="ECO:0007669"/>
    <property type="project" value="UniProtKB-ARBA"/>
</dbReference>
<keyword evidence="11" id="KW-0862">Zinc</keyword>
<sequence length="568" mass="63762">MDPERWKDSFEEELLCPICLTVFDEPVQLPCKHNFCKDCISEAWARDTAAVRCPECNHDYIQKPALERNIKLANIVERFNALSTEKSPATLDCSLCRRGPGPPLPVQKVCLRCKEPCCQTHIHTHLQQPCTFPGHLLVDVEELKAWTCTKHDEYRLLHCEEEQVALCPFCCITRCTGQRHTVCDVEKHRMQLQAMLMRQQESLNGRVQNIDEQLGKLETDRTLIQEAVSELKERVKAQYQRMHALLEVDMSETMQIVDGAHGVYRQRNSQQALQLKEQRQEADKLRTSAQMFFERAENINCMKNTKPYQMLIDRSNSYLGTALPPHRVGQLNCVHFLTELSKREKDLRKMLQESFSETPILQTVPSLGSGPGTCAGTGSGPEKRKFDVAFQESKPGTSSSHDRPSLACSSKKILLADHSYRDSSYSSEGLSQTAPAVAGPSRVVDGSGHHMVGHHSGTVFPPSPFSGGGTSQQAMLPQYEGRKVLMCTLENCYCSRAPPRGHPSYTVPNSFHWMAPQEFVPPHAQLPTGQTLQGLPMRGLMDAAQAPRPANFYGLYGQASNKHYVVNS</sequence>
<dbReference type="EC" id="2.3.2.27" evidence="4"/>
<comment type="subunit">
    <text evidence="15">Homodimer. Interacts with SOCS1 (via) SH2 domain and SOCS box. Interacts with HSP90AB1; prevents nucleus translocation of phosphorylated STAT3 and HSP90AB1. Interacts with MAP3K7/TAK1. Interacts with PIAS3. Interacts with TICAM1. Interacts with TRIM15; this interaction prevents TRIM8 cytoplasmic translocation.</text>
</comment>
<evidence type="ECO:0000256" key="17">
    <source>
        <dbReference type="ARBA" id="ARBA00075511"/>
    </source>
</evidence>
<dbReference type="PROSITE" id="PS50089">
    <property type="entry name" value="ZF_RING_2"/>
    <property type="match status" value="1"/>
</dbReference>
<dbReference type="InterPro" id="IPR027370">
    <property type="entry name" value="Znf-RING_euk"/>
</dbReference>
<keyword evidence="9 21" id="KW-0863">Zinc-finger</keyword>
<dbReference type="InterPro" id="IPR001841">
    <property type="entry name" value="Znf_RING"/>
</dbReference>
<evidence type="ECO:0000256" key="11">
    <source>
        <dbReference type="ARBA" id="ARBA00022833"/>
    </source>
</evidence>
<dbReference type="FunFam" id="3.30.40.10:FF:000290">
    <property type="entry name" value="probable E3 ubiquitin-protein ligase TRIM8"/>
    <property type="match status" value="1"/>
</dbReference>
<evidence type="ECO:0000256" key="7">
    <source>
        <dbReference type="ARBA" id="ARBA00022723"/>
    </source>
</evidence>
<dbReference type="SUPFAM" id="SSF57845">
    <property type="entry name" value="B-box zinc-binding domain"/>
    <property type="match status" value="1"/>
</dbReference>
<evidence type="ECO:0000313" key="24">
    <source>
        <dbReference type="Ensembl" id="ENSMMDP00005026259.1"/>
    </source>
</evidence>
<evidence type="ECO:0000256" key="9">
    <source>
        <dbReference type="ARBA" id="ARBA00022771"/>
    </source>
</evidence>
<dbReference type="GeneTree" id="ENSGT00940000157919"/>
<keyword evidence="13" id="KW-0175">Coiled coil</keyword>
<evidence type="ECO:0000313" key="25">
    <source>
        <dbReference type="Proteomes" id="UP000472263"/>
    </source>
</evidence>
<dbReference type="Proteomes" id="UP000472263">
    <property type="component" value="Chromosome 15"/>
</dbReference>
<dbReference type="GO" id="GO:0008270">
    <property type="term" value="F:zinc ion binding"/>
    <property type="evidence" value="ECO:0007669"/>
    <property type="project" value="UniProtKB-KW"/>
</dbReference>
<organism evidence="24 25">
    <name type="scientific">Myripristis murdjan</name>
    <name type="common">pinecone soldierfish</name>
    <dbReference type="NCBI Taxonomy" id="586833"/>
    <lineage>
        <taxon>Eukaryota</taxon>
        <taxon>Metazoa</taxon>
        <taxon>Chordata</taxon>
        <taxon>Craniata</taxon>
        <taxon>Vertebrata</taxon>
        <taxon>Euteleostomi</taxon>
        <taxon>Actinopterygii</taxon>
        <taxon>Neopterygii</taxon>
        <taxon>Teleostei</taxon>
        <taxon>Neoteleostei</taxon>
        <taxon>Acanthomorphata</taxon>
        <taxon>Holocentriformes</taxon>
        <taxon>Holocentridae</taxon>
        <taxon>Myripristis</taxon>
    </lineage>
</organism>
<dbReference type="PANTHER" id="PTHR25465">
    <property type="entry name" value="B-BOX DOMAIN CONTAINING"/>
    <property type="match status" value="1"/>
</dbReference>
<comment type="pathway">
    <text evidence="2">Protein modification; protein ubiquitination.</text>
</comment>
<accession>A0A667YQY3</accession>
<feature type="compositionally biased region" description="Polar residues" evidence="22">
    <location>
        <begin position="424"/>
        <end position="434"/>
    </location>
</feature>
<dbReference type="GO" id="GO:0045087">
    <property type="term" value="P:innate immune response"/>
    <property type="evidence" value="ECO:0007669"/>
    <property type="project" value="UniProtKB-KW"/>
</dbReference>
<evidence type="ECO:0000256" key="10">
    <source>
        <dbReference type="ARBA" id="ARBA00022786"/>
    </source>
</evidence>
<comment type="catalytic activity">
    <reaction evidence="1">
        <text>S-ubiquitinyl-[E2 ubiquitin-conjugating enzyme]-L-cysteine + [acceptor protein]-L-lysine = [E2 ubiquitin-conjugating enzyme]-L-cysteine + N(6)-ubiquitinyl-[acceptor protein]-L-lysine.</text>
        <dbReference type="EC" id="2.3.2.27"/>
    </reaction>
</comment>
<evidence type="ECO:0000256" key="13">
    <source>
        <dbReference type="ARBA" id="ARBA00023054"/>
    </source>
</evidence>
<dbReference type="GO" id="GO:0005829">
    <property type="term" value="C:cytosol"/>
    <property type="evidence" value="ECO:0007669"/>
    <property type="project" value="UniProtKB-ARBA"/>
</dbReference>
<keyword evidence="7" id="KW-0479">Metal-binding</keyword>
<evidence type="ECO:0000256" key="21">
    <source>
        <dbReference type="PROSITE-ProRule" id="PRU00175"/>
    </source>
</evidence>